<protein>
    <submittedName>
        <fullName evidence="2">Cation-binding protein</fullName>
    </submittedName>
</protein>
<organism evidence="2 3">
    <name type="scientific">Sphingobium baderi</name>
    <dbReference type="NCBI Taxonomy" id="1332080"/>
    <lineage>
        <taxon>Bacteria</taxon>
        <taxon>Pseudomonadati</taxon>
        <taxon>Pseudomonadota</taxon>
        <taxon>Alphaproteobacteria</taxon>
        <taxon>Sphingomonadales</taxon>
        <taxon>Sphingomonadaceae</taxon>
        <taxon>Sphingobium</taxon>
    </lineage>
</organism>
<reference evidence="2 3" key="1">
    <citation type="submission" date="2015-11" db="EMBL/GenBank/DDBJ databases">
        <title>A Two-component Flavoprotein Monooxygenase System MeaXY Responsible for para-Hydroxylation of 2-Methyl-6-ethylaniline and 2,6-Diethylaniline in Sphingobium baderi DE-13.</title>
        <authorList>
            <person name="Cheng M."/>
            <person name="Meng Q."/>
            <person name="Yang Y."/>
            <person name="Chu C."/>
            <person name="Yan X."/>
            <person name="He J."/>
            <person name="Li S."/>
        </authorList>
    </citation>
    <scope>NUCLEOTIDE SEQUENCE [LARGE SCALE GENOMIC DNA]</scope>
    <source>
        <strain evidence="2 3">DE-13</strain>
    </source>
</reference>
<gene>
    <name evidence="2" type="ORF">ATN00_19310</name>
</gene>
<evidence type="ECO:0000313" key="3">
    <source>
        <dbReference type="Proteomes" id="UP000056968"/>
    </source>
</evidence>
<sequence>MDFAELRRQHDEISETAKRIAVIITQSSQPVGVSQLRWQLARQLMTHLALEDRFLYPAMQRCPDRKARETASNLQAETGQLAESFSHYMSSWNEDRMIREWPAFCTETRAVLDALADRVTRENRMLYPLAEQMAQQDHPVSALRAG</sequence>
<dbReference type="STRING" id="1332080.ATN00_19310"/>
<dbReference type="Gene3D" id="1.20.120.520">
    <property type="entry name" value="nmb1532 protein domain like"/>
    <property type="match status" value="1"/>
</dbReference>
<proteinExistence type="predicted"/>
<dbReference type="Pfam" id="PF01814">
    <property type="entry name" value="Hemerythrin"/>
    <property type="match status" value="1"/>
</dbReference>
<dbReference type="OrthoDB" id="7203877at2"/>
<name>A0A0S3F4Y4_9SPHN</name>
<dbReference type="KEGG" id="sbd:ATN00_19310"/>
<dbReference type="RefSeq" id="WP_062067949.1">
    <property type="nucleotide sequence ID" value="NZ_CP013264.1"/>
</dbReference>
<feature type="domain" description="Hemerythrin-like" evidence="1">
    <location>
        <begin position="4"/>
        <end position="130"/>
    </location>
</feature>
<dbReference type="AlphaFoldDB" id="A0A0S3F4Y4"/>
<dbReference type="EMBL" id="CP013264">
    <property type="protein sequence ID" value="ALR22780.1"/>
    <property type="molecule type" value="Genomic_DNA"/>
</dbReference>
<keyword evidence="3" id="KW-1185">Reference proteome</keyword>
<dbReference type="InterPro" id="IPR012312">
    <property type="entry name" value="Hemerythrin-like"/>
</dbReference>
<dbReference type="Proteomes" id="UP000056968">
    <property type="component" value="Chromosome"/>
</dbReference>
<accession>A0A0S3F4Y4</accession>
<evidence type="ECO:0000259" key="1">
    <source>
        <dbReference type="Pfam" id="PF01814"/>
    </source>
</evidence>
<evidence type="ECO:0000313" key="2">
    <source>
        <dbReference type="EMBL" id="ALR22780.1"/>
    </source>
</evidence>